<feature type="region of interest" description="Disordered" evidence="1">
    <location>
        <begin position="29"/>
        <end position="94"/>
    </location>
</feature>
<protein>
    <recommendedName>
        <fullName evidence="5">Secreted protein</fullName>
    </recommendedName>
</protein>
<feature type="signal peptide" evidence="2">
    <location>
        <begin position="1"/>
        <end position="21"/>
    </location>
</feature>
<name>A0A2L0EWA8_SORCE</name>
<evidence type="ECO:0000313" key="3">
    <source>
        <dbReference type="EMBL" id="AUX43584.1"/>
    </source>
</evidence>
<evidence type="ECO:0008006" key="5">
    <source>
        <dbReference type="Google" id="ProtNLM"/>
    </source>
</evidence>
<evidence type="ECO:0000256" key="2">
    <source>
        <dbReference type="SAM" id="SignalP"/>
    </source>
</evidence>
<keyword evidence="2" id="KW-0732">Signal</keyword>
<dbReference type="NCBIfam" id="NF038353">
    <property type="entry name" value="FxLYD_dom"/>
    <property type="match status" value="1"/>
</dbReference>
<proteinExistence type="predicted"/>
<evidence type="ECO:0000256" key="1">
    <source>
        <dbReference type="SAM" id="MobiDB-lite"/>
    </source>
</evidence>
<dbReference type="InterPro" id="IPR047676">
    <property type="entry name" value="FxLYD_dom"/>
</dbReference>
<organism evidence="3 4">
    <name type="scientific">Sorangium cellulosum</name>
    <name type="common">Polyangium cellulosum</name>
    <dbReference type="NCBI Taxonomy" id="56"/>
    <lineage>
        <taxon>Bacteria</taxon>
        <taxon>Pseudomonadati</taxon>
        <taxon>Myxococcota</taxon>
        <taxon>Polyangia</taxon>
        <taxon>Polyangiales</taxon>
        <taxon>Polyangiaceae</taxon>
        <taxon>Sorangium</taxon>
    </lineage>
</organism>
<evidence type="ECO:0000313" key="4">
    <source>
        <dbReference type="Proteomes" id="UP000238348"/>
    </source>
</evidence>
<feature type="compositionally biased region" description="Low complexity" evidence="1">
    <location>
        <begin position="44"/>
        <end position="60"/>
    </location>
</feature>
<sequence>MQSKSFLVIGAVALVLPLACSGSPRDVGAGAGGNGPGSGGDTSSGGSSASGGALPPAGGATNSGGAGGGEAGAGSIGPETSGGGAGGDPGEALLFVPEGLSNTELDGQEGGLTLVAFTLAQGATGPELYAAVRNDGETPACDPGMIVHFIDKAEQLVTTWGGGLRSGQLYQLSDGSGVIIPCVAPGEIAMAASTDLPGDIAIEELGYLKHEFPAFTVDVVPLDAITVSGVETVRRGAGSAYTGTLENGLDVAVSDPEITVFPVNRVGRPLGVATSSAAADIPPGGTWTFETTTVDDLGVDHVVCPTVSAPP</sequence>
<feature type="compositionally biased region" description="Gly residues" evidence="1">
    <location>
        <begin position="29"/>
        <end position="43"/>
    </location>
</feature>
<feature type="compositionally biased region" description="Gly residues" evidence="1">
    <location>
        <begin position="61"/>
        <end position="89"/>
    </location>
</feature>
<gene>
    <name evidence="3" type="ORF">SOCE26_050340</name>
</gene>
<reference evidence="3 4" key="1">
    <citation type="submission" date="2015-09" db="EMBL/GenBank/DDBJ databases">
        <title>Sorangium comparison.</title>
        <authorList>
            <person name="Zaburannyi N."/>
            <person name="Bunk B."/>
            <person name="Overmann J."/>
            <person name="Mueller R."/>
        </authorList>
    </citation>
    <scope>NUCLEOTIDE SEQUENCE [LARGE SCALE GENOMIC DNA]</scope>
    <source>
        <strain evidence="3 4">So ce26</strain>
    </source>
</reference>
<feature type="chain" id="PRO_5014610284" description="Secreted protein" evidence="2">
    <location>
        <begin position="22"/>
        <end position="311"/>
    </location>
</feature>
<dbReference type="AlphaFoldDB" id="A0A2L0EWA8"/>
<dbReference type="EMBL" id="CP012673">
    <property type="protein sequence ID" value="AUX43584.1"/>
    <property type="molecule type" value="Genomic_DNA"/>
</dbReference>
<dbReference type="Proteomes" id="UP000238348">
    <property type="component" value="Chromosome"/>
</dbReference>
<accession>A0A2L0EWA8</accession>